<feature type="compositionally biased region" description="Basic residues" evidence="11">
    <location>
        <begin position="175"/>
        <end position="193"/>
    </location>
</feature>
<keyword evidence="3" id="KW-0963">Cytoplasm</keyword>
<dbReference type="InterPro" id="IPR019787">
    <property type="entry name" value="Znf_PHD-finger"/>
</dbReference>
<feature type="compositionally biased region" description="Basic and acidic residues" evidence="11">
    <location>
        <begin position="137"/>
        <end position="147"/>
    </location>
</feature>
<name>A0A8C5CCZ4_GADMO</name>
<keyword evidence="4" id="KW-0479">Metal-binding</keyword>
<dbReference type="PROSITE" id="PS01359">
    <property type="entry name" value="ZF_PHD_1"/>
    <property type="match status" value="1"/>
</dbReference>
<dbReference type="Gene3D" id="3.30.40.10">
    <property type="entry name" value="Zinc/RING finger domain, C3HC4 (zinc finger)"/>
    <property type="match status" value="1"/>
</dbReference>
<evidence type="ECO:0000256" key="9">
    <source>
        <dbReference type="ARBA" id="ARBA00037151"/>
    </source>
</evidence>
<dbReference type="Ensembl" id="ENSGMOT00000068429.1">
    <property type="protein sequence ID" value="ENSGMOP00000060647.1"/>
    <property type="gene ID" value="ENSGMOG00000032058.1"/>
</dbReference>
<keyword evidence="12" id="KW-0732">Signal</keyword>
<keyword evidence="15" id="KW-1185">Reference proteome</keyword>
<evidence type="ECO:0000256" key="5">
    <source>
        <dbReference type="ARBA" id="ARBA00022771"/>
    </source>
</evidence>
<keyword evidence="6" id="KW-0862">Zinc</keyword>
<feature type="region of interest" description="Disordered" evidence="11">
    <location>
        <begin position="137"/>
        <end position="252"/>
    </location>
</feature>
<reference evidence="14" key="2">
    <citation type="submission" date="2025-09" db="UniProtKB">
        <authorList>
            <consortium name="Ensembl"/>
        </authorList>
    </citation>
    <scope>IDENTIFICATION</scope>
</reference>
<evidence type="ECO:0000256" key="7">
    <source>
        <dbReference type="ARBA" id="ARBA00023006"/>
    </source>
</evidence>
<dbReference type="SUPFAM" id="SSF57903">
    <property type="entry name" value="FYVE/PHD zinc finger"/>
    <property type="match status" value="1"/>
</dbReference>
<evidence type="ECO:0000256" key="1">
    <source>
        <dbReference type="ARBA" id="ARBA00004123"/>
    </source>
</evidence>
<dbReference type="Proteomes" id="UP000694546">
    <property type="component" value="Chromosome 17"/>
</dbReference>
<dbReference type="GO" id="GO:0031398">
    <property type="term" value="P:positive regulation of protein ubiquitination"/>
    <property type="evidence" value="ECO:0007669"/>
    <property type="project" value="TreeGrafter"/>
</dbReference>
<feature type="compositionally biased region" description="Low complexity" evidence="11">
    <location>
        <begin position="54"/>
        <end position="68"/>
    </location>
</feature>
<sequence>SFFSILFFLDSLLTCKTEPLPPEKRKRTVEDFNKFCNFVLAYAGYIPSPKEESSWSPTSSSSAHSSGLLGDGGGGGGGGGNGGGSSMGATWGDGSSDIHTIHTFVRKARANKGKNIRRMHSDSSLLDKMRLKDSLYESQVGHKAERKKDKKLKKLSLGSAGTVADSGSSEGEKRARIKRSKNPKQPKAPKKLKSSTTQSETDSEAGHVHGPEARPVRDELLAHGAMSPGAQGPGKVQTDESNREAEMSSSEGETWIADEDIMVESGDDSWDLITCYCGKPFAGRPMIECNQCSIWVHLSCAKIKKSNVPDIFYCHKCRDVRRSGHKKDP</sequence>
<evidence type="ECO:0000256" key="10">
    <source>
        <dbReference type="ARBA" id="ARBA00037988"/>
    </source>
</evidence>
<dbReference type="InterPro" id="IPR011011">
    <property type="entry name" value="Znf_FYVE_PHD"/>
</dbReference>
<dbReference type="CDD" id="cd15631">
    <property type="entry name" value="PHD_PHF23"/>
    <property type="match status" value="1"/>
</dbReference>
<dbReference type="PANTHER" id="PTHR14571:SF8">
    <property type="entry name" value="PHD FINGER PROTEIN 23"/>
    <property type="match status" value="1"/>
</dbReference>
<dbReference type="InterPro" id="IPR019786">
    <property type="entry name" value="Zinc_finger_PHD-type_CS"/>
</dbReference>
<feature type="domain" description="Zinc finger PHD-type" evidence="13">
    <location>
        <begin position="274"/>
        <end position="318"/>
    </location>
</feature>
<dbReference type="GO" id="GO:1902902">
    <property type="term" value="P:negative regulation of autophagosome assembly"/>
    <property type="evidence" value="ECO:0007669"/>
    <property type="project" value="TreeGrafter"/>
</dbReference>
<dbReference type="InterPro" id="IPR001965">
    <property type="entry name" value="Znf_PHD"/>
</dbReference>
<feature type="compositionally biased region" description="Basic and acidic residues" evidence="11">
    <location>
        <begin position="237"/>
        <end position="246"/>
    </location>
</feature>
<evidence type="ECO:0000256" key="4">
    <source>
        <dbReference type="ARBA" id="ARBA00022723"/>
    </source>
</evidence>
<feature type="signal peptide" evidence="12">
    <location>
        <begin position="1"/>
        <end position="17"/>
    </location>
</feature>
<organism evidence="14 15">
    <name type="scientific">Gadus morhua</name>
    <name type="common">Atlantic cod</name>
    <dbReference type="NCBI Taxonomy" id="8049"/>
    <lineage>
        <taxon>Eukaryota</taxon>
        <taxon>Metazoa</taxon>
        <taxon>Chordata</taxon>
        <taxon>Craniata</taxon>
        <taxon>Vertebrata</taxon>
        <taxon>Euteleostomi</taxon>
        <taxon>Actinopterygii</taxon>
        <taxon>Neopterygii</taxon>
        <taxon>Teleostei</taxon>
        <taxon>Neoteleostei</taxon>
        <taxon>Acanthomorphata</taxon>
        <taxon>Zeiogadaria</taxon>
        <taxon>Gadariae</taxon>
        <taxon>Gadiformes</taxon>
        <taxon>Gadoidei</taxon>
        <taxon>Gadidae</taxon>
        <taxon>Gadus</taxon>
    </lineage>
</organism>
<feature type="compositionally biased region" description="Basic and acidic residues" evidence="11">
    <location>
        <begin position="204"/>
        <end position="221"/>
    </location>
</feature>
<evidence type="ECO:0000313" key="15">
    <source>
        <dbReference type="Proteomes" id="UP000694546"/>
    </source>
</evidence>
<dbReference type="SMART" id="SM00249">
    <property type="entry name" value="PHD"/>
    <property type="match status" value="1"/>
</dbReference>
<feature type="chain" id="PRO_5046174819" evidence="12">
    <location>
        <begin position="18"/>
        <end position="329"/>
    </location>
</feature>
<evidence type="ECO:0000256" key="3">
    <source>
        <dbReference type="ARBA" id="ARBA00022490"/>
    </source>
</evidence>
<evidence type="ECO:0000256" key="8">
    <source>
        <dbReference type="ARBA" id="ARBA00023242"/>
    </source>
</evidence>
<accession>A0A8C5CCZ4</accession>
<dbReference type="GO" id="GO:0005634">
    <property type="term" value="C:nucleus"/>
    <property type="evidence" value="ECO:0007669"/>
    <property type="project" value="UniProtKB-SubCell"/>
</dbReference>
<proteinExistence type="inferred from homology"/>
<protein>
    <submittedName>
        <fullName evidence="14">PHD finger protein 23b</fullName>
    </submittedName>
</protein>
<dbReference type="AlphaFoldDB" id="A0A8C5CCZ4"/>
<dbReference type="GO" id="GO:1901097">
    <property type="term" value="P:negative regulation of autophagosome maturation"/>
    <property type="evidence" value="ECO:0007669"/>
    <property type="project" value="TreeGrafter"/>
</dbReference>
<dbReference type="PANTHER" id="PTHR14571">
    <property type="entry name" value="HISTONE-LYSINE N-METHYLTRANSFERASE SET-26-RELATED"/>
    <property type="match status" value="1"/>
</dbReference>
<reference evidence="14" key="1">
    <citation type="submission" date="2025-08" db="UniProtKB">
        <authorList>
            <consortium name="Ensembl"/>
        </authorList>
    </citation>
    <scope>IDENTIFICATION</scope>
</reference>
<evidence type="ECO:0000256" key="2">
    <source>
        <dbReference type="ARBA" id="ARBA00004496"/>
    </source>
</evidence>
<dbReference type="GeneTree" id="ENSGT00530000063882"/>
<keyword evidence="8" id="KW-0539">Nucleus</keyword>
<feature type="compositionally biased region" description="Gly residues" evidence="11">
    <location>
        <begin position="69"/>
        <end position="86"/>
    </location>
</feature>
<evidence type="ECO:0000259" key="13">
    <source>
        <dbReference type="SMART" id="SM00249"/>
    </source>
</evidence>
<evidence type="ECO:0000256" key="6">
    <source>
        <dbReference type="ARBA" id="ARBA00022833"/>
    </source>
</evidence>
<evidence type="ECO:0000256" key="12">
    <source>
        <dbReference type="SAM" id="SignalP"/>
    </source>
</evidence>
<feature type="region of interest" description="Disordered" evidence="11">
    <location>
        <begin position="52"/>
        <end position="92"/>
    </location>
</feature>
<keyword evidence="5" id="KW-0863">Zinc-finger</keyword>
<evidence type="ECO:0000256" key="11">
    <source>
        <dbReference type="SAM" id="MobiDB-lite"/>
    </source>
</evidence>
<comment type="subcellular location">
    <subcellularLocation>
        <location evidence="2">Cytoplasm</location>
    </subcellularLocation>
    <subcellularLocation>
        <location evidence="1">Nucleus</location>
    </subcellularLocation>
</comment>
<evidence type="ECO:0000313" key="14">
    <source>
        <dbReference type="Ensembl" id="ENSGMOP00000060647.1"/>
    </source>
</evidence>
<keyword evidence="7" id="KW-0072">Autophagy</keyword>
<comment type="function">
    <text evidence="9">Acts as a negative regulator of autophagy.</text>
</comment>
<dbReference type="Pfam" id="PF13831">
    <property type="entry name" value="PHD_2"/>
    <property type="match status" value="1"/>
</dbReference>
<dbReference type="InterPro" id="IPR013083">
    <property type="entry name" value="Znf_RING/FYVE/PHD"/>
</dbReference>
<comment type="similarity">
    <text evidence="10">Belongs to the PHF23 family.</text>
</comment>
<dbReference type="OMA" id="CRDMRRS"/>